<evidence type="ECO:0000313" key="1">
    <source>
        <dbReference type="EMBL" id="SPX30756.1"/>
    </source>
</evidence>
<gene>
    <name evidence="1" type="ORF">NCTC10279_03098</name>
</gene>
<name>A0AB38EXS0_ECOLX</name>
<comment type="caution">
    <text evidence="1">The sequence shown here is derived from an EMBL/GenBank/DDBJ whole genome shotgun (WGS) entry which is preliminary data.</text>
</comment>
<organism evidence="1 2">
    <name type="scientific">Escherichia coli</name>
    <dbReference type="NCBI Taxonomy" id="562"/>
    <lineage>
        <taxon>Bacteria</taxon>
        <taxon>Pseudomonadati</taxon>
        <taxon>Pseudomonadota</taxon>
        <taxon>Gammaproteobacteria</taxon>
        <taxon>Enterobacterales</taxon>
        <taxon>Enterobacteriaceae</taxon>
        <taxon>Escherichia</taxon>
    </lineage>
</organism>
<sequence>MSVLEKFAKQPTRLSDLEKDYYSTQHWNEVNAQDDGIIRRETQFPEDASQWILSGPHFYVGTPLYKTPREICTEKGHYDCLDLLTLPDDYLPRTNYIPACDAQEYAKRTPRVSWKEQDEDEPRKVTDYYRHINRRAIGCSSERTAIGAIIPKDVAHIDGGFSLTFKDPKQLVIFNTSFNSLPFDFVIKTTGKSDCRAELVKILPMLSDIGTRLFARGLVNNAITAHYSDLWQSCYTPDFNTQRWSRDLPLLPQDFFANLTPEWQRNCALRSDYSRRQALVEIDVLVAQALGLTLEELLTIYRVQFPVMRQYEADTWYDQNGRIIFTPSKGLVGVGLPRTARKADLKNGFVFNVDSPDWTGGDCTDQAIGWDDVKHLKTGTVSVTFDDYTRSDEGERRTVTWQAPFIKPDREDDYKVAWAFFAQDKESA</sequence>
<accession>A0AB38EXS0</accession>
<dbReference type="REBASE" id="434613">
    <property type="entry name" value="Eco10279ORF3098P"/>
</dbReference>
<evidence type="ECO:0000313" key="2">
    <source>
        <dbReference type="Proteomes" id="UP000250385"/>
    </source>
</evidence>
<dbReference type="AlphaFoldDB" id="A0AB38EXS0"/>
<dbReference type="Proteomes" id="UP000250385">
    <property type="component" value="Unassembled WGS sequence"/>
</dbReference>
<reference evidence="1 2" key="1">
    <citation type="submission" date="2018-06" db="EMBL/GenBank/DDBJ databases">
        <authorList>
            <consortium name="Pathogen Informatics"/>
            <person name="Doyle S."/>
        </authorList>
    </citation>
    <scope>NUCLEOTIDE SEQUENCE [LARGE SCALE GENOMIC DNA]</scope>
    <source>
        <strain evidence="1 2">NCTC10279</strain>
    </source>
</reference>
<protein>
    <submittedName>
        <fullName evidence="1">Uncharacterized protein</fullName>
    </submittedName>
</protein>
<dbReference type="EMBL" id="UASG01000011">
    <property type="protein sequence ID" value="SPX30756.1"/>
    <property type="molecule type" value="Genomic_DNA"/>
</dbReference>
<proteinExistence type="predicted"/>